<dbReference type="RefSeq" id="XP_056551637.1">
    <property type="nucleotide sequence ID" value="XM_056702637.1"/>
</dbReference>
<dbReference type="InterPro" id="IPR016163">
    <property type="entry name" value="Ald_DH_C"/>
</dbReference>
<dbReference type="Gene3D" id="3.40.309.10">
    <property type="entry name" value="Aldehyde Dehydrogenase, Chain A, domain 2"/>
    <property type="match status" value="1"/>
</dbReference>
<dbReference type="GO" id="GO:0004777">
    <property type="term" value="F:succinate-semialdehyde dehydrogenase (NAD+) activity"/>
    <property type="evidence" value="ECO:0007669"/>
    <property type="project" value="TreeGrafter"/>
</dbReference>
<name>A0A9W9RQ16_9EURO</name>
<accession>A0A9W9RQ16</accession>
<dbReference type="Proteomes" id="UP001147782">
    <property type="component" value="Unassembled WGS sequence"/>
</dbReference>
<reference evidence="3" key="2">
    <citation type="journal article" date="2023" name="IMA Fungus">
        <title>Comparative genomic study of the Penicillium genus elucidates a diverse pangenome and 15 lateral gene transfer events.</title>
        <authorList>
            <person name="Petersen C."/>
            <person name="Sorensen T."/>
            <person name="Nielsen M.R."/>
            <person name="Sondergaard T.E."/>
            <person name="Sorensen J.L."/>
            <person name="Fitzpatrick D.A."/>
            <person name="Frisvad J.C."/>
            <person name="Nielsen K.L."/>
        </authorList>
    </citation>
    <scope>NUCLEOTIDE SEQUENCE</scope>
    <source>
        <strain evidence="3">IBT 29864</strain>
    </source>
</reference>
<dbReference type="PANTHER" id="PTHR43353:SF6">
    <property type="entry name" value="CYTOPLASMIC ALDEHYDE DEHYDROGENASE (EUROFUNG)"/>
    <property type="match status" value="1"/>
</dbReference>
<feature type="domain" description="Aldehyde dehydrogenase" evidence="2">
    <location>
        <begin position="17"/>
        <end position="459"/>
    </location>
</feature>
<dbReference type="PANTHER" id="PTHR43353">
    <property type="entry name" value="SUCCINATE-SEMIALDEHYDE DEHYDROGENASE, MITOCHONDRIAL"/>
    <property type="match status" value="1"/>
</dbReference>
<dbReference type="SUPFAM" id="SSF53720">
    <property type="entry name" value="ALDH-like"/>
    <property type="match status" value="1"/>
</dbReference>
<evidence type="ECO:0000259" key="2">
    <source>
        <dbReference type="Pfam" id="PF00171"/>
    </source>
</evidence>
<keyword evidence="4" id="KW-1185">Reference proteome</keyword>
<gene>
    <name evidence="3" type="ORF">N7496_009724</name>
</gene>
<proteinExistence type="predicted"/>
<dbReference type="GeneID" id="81441816"/>
<dbReference type="Pfam" id="PF00171">
    <property type="entry name" value="Aldedh"/>
    <property type="match status" value="1"/>
</dbReference>
<dbReference type="InterPro" id="IPR016162">
    <property type="entry name" value="Ald_DH_N"/>
</dbReference>
<dbReference type="OrthoDB" id="310895at2759"/>
<dbReference type="EMBL" id="JAPZBS010000008">
    <property type="protein sequence ID" value="KAJ5364011.1"/>
    <property type="molecule type" value="Genomic_DNA"/>
</dbReference>
<dbReference type="GO" id="GO:0009450">
    <property type="term" value="P:gamma-aminobutyric acid catabolic process"/>
    <property type="evidence" value="ECO:0007669"/>
    <property type="project" value="TreeGrafter"/>
</dbReference>
<reference evidence="3" key="1">
    <citation type="submission" date="2022-11" db="EMBL/GenBank/DDBJ databases">
        <authorList>
            <person name="Petersen C."/>
        </authorList>
    </citation>
    <scope>NUCLEOTIDE SEQUENCE</scope>
    <source>
        <strain evidence="3">IBT 29864</strain>
    </source>
</reference>
<dbReference type="InterPro" id="IPR050740">
    <property type="entry name" value="Aldehyde_DH_Superfamily"/>
</dbReference>
<organism evidence="3 4">
    <name type="scientific">Penicillium cataractarum</name>
    <dbReference type="NCBI Taxonomy" id="2100454"/>
    <lineage>
        <taxon>Eukaryota</taxon>
        <taxon>Fungi</taxon>
        <taxon>Dikarya</taxon>
        <taxon>Ascomycota</taxon>
        <taxon>Pezizomycotina</taxon>
        <taxon>Eurotiomycetes</taxon>
        <taxon>Eurotiomycetidae</taxon>
        <taxon>Eurotiales</taxon>
        <taxon>Aspergillaceae</taxon>
        <taxon>Penicillium</taxon>
    </lineage>
</organism>
<evidence type="ECO:0000313" key="4">
    <source>
        <dbReference type="Proteomes" id="UP001147782"/>
    </source>
</evidence>
<protein>
    <submittedName>
        <fullName evidence="3">Vanillin dehydrogenase</fullName>
    </submittedName>
</protein>
<sequence length="465" mass="50583">MTMISLIIDGKDVTSDNYFHIHNPSSGKLVIPCTSAGVEEATQAVEAAKAAFLAWSNTKPCDRRDILLQAAEIMLSRKEELIRYQMDDAGAGRLFAEKNLLLAVKFIKDFAGKITSIEGVVPPTAYKGLPILDQEKNAPYILGTRSILLPLGAGNTTILKGSELAPRCFWAIGDVFRQAGLPAGCLNVLYHRTSDAAEVTHALIAHPAVRKITFTGSTLVDSIIAATAGKYTKPVLLELGGKASAIVLNDANLETAVAGIKMGAFLNSGQICMSTERIVVQRAVVEDFRKVLFKCREIDYGKDSVPLVLAQEAAAEKNRRLVQTPSPKERTSFSEGGGATMKPLVVEGVTKDMDLYWTESFGPTVSLIVVDTEEEAIEVANDTEYGLTSAIFTRDLLRGIQVGRRIESGIYLWCGSAVHINTLTVRDEPVYPHGGWKSSGFGRFGGNSAYDEFLQFKTITWSEKR</sequence>
<evidence type="ECO:0000256" key="1">
    <source>
        <dbReference type="ARBA" id="ARBA00023002"/>
    </source>
</evidence>
<evidence type="ECO:0000313" key="3">
    <source>
        <dbReference type="EMBL" id="KAJ5364011.1"/>
    </source>
</evidence>
<dbReference type="InterPro" id="IPR016161">
    <property type="entry name" value="Ald_DH/histidinol_DH"/>
</dbReference>
<dbReference type="InterPro" id="IPR015590">
    <property type="entry name" value="Aldehyde_DH_dom"/>
</dbReference>
<comment type="caution">
    <text evidence="3">The sequence shown here is derived from an EMBL/GenBank/DDBJ whole genome shotgun (WGS) entry which is preliminary data.</text>
</comment>
<dbReference type="Gene3D" id="3.40.605.10">
    <property type="entry name" value="Aldehyde Dehydrogenase, Chain A, domain 1"/>
    <property type="match status" value="1"/>
</dbReference>
<dbReference type="AlphaFoldDB" id="A0A9W9RQ16"/>
<keyword evidence="1" id="KW-0560">Oxidoreductase</keyword>